<comment type="similarity">
    <text evidence="1 2">Belongs to the small heat shock protein (HSP20) family.</text>
</comment>
<dbReference type="Pfam" id="PF00011">
    <property type="entry name" value="HSP20"/>
    <property type="match status" value="1"/>
</dbReference>
<name>A0A2I4EKH1_JUGRE</name>
<dbReference type="GeneID" id="108990395"/>
<dbReference type="InterPro" id="IPR008978">
    <property type="entry name" value="HSP20-like_chaperone"/>
</dbReference>
<dbReference type="SUPFAM" id="SSF49764">
    <property type="entry name" value="HSP20-like chaperones"/>
    <property type="match status" value="1"/>
</dbReference>
<dbReference type="Proteomes" id="UP000235220">
    <property type="component" value="Chromosome 15"/>
</dbReference>
<gene>
    <name evidence="4" type="primary">LOC108990395</name>
</gene>
<dbReference type="AlphaFoldDB" id="A0A2I4EKH1"/>
<dbReference type="Gramene" id="Jr15_04260_p1">
    <property type="protein sequence ID" value="cds.Jr15_04260_p1"/>
    <property type="gene ID" value="Jr15_04260"/>
</dbReference>
<dbReference type="FunCoup" id="A0A2I4EKH1">
    <property type="interactions" value="3"/>
</dbReference>
<reference evidence="4" key="1">
    <citation type="submission" date="2025-08" db="UniProtKB">
        <authorList>
            <consortium name="RefSeq"/>
        </authorList>
    </citation>
    <scope>IDENTIFICATION</scope>
    <source>
        <tissue evidence="4">Leaves</tissue>
    </source>
</reference>
<dbReference type="InterPro" id="IPR002068">
    <property type="entry name" value="A-crystallin/Hsp20_dom"/>
</dbReference>
<evidence type="ECO:0000313" key="4">
    <source>
        <dbReference type="RefSeq" id="XP_018819889.1"/>
    </source>
</evidence>
<evidence type="ECO:0000256" key="1">
    <source>
        <dbReference type="PROSITE-ProRule" id="PRU00285"/>
    </source>
</evidence>
<dbReference type="CDD" id="cd06464">
    <property type="entry name" value="ACD_sHsps-like"/>
    <property type="match status" value="1"/>
</dbReference>
<dbReference type="PROSITE" id="PS01031">
    <property type="entry name" value="SHSP"/>
    <property type="match status" value="1"/>
</dbReference>
<dbReference type="Gene3D" id="2.60.40.790">
    <property type="match status" value="1"/>
</dbReference>
<protein>
    <submittedName>
        <fullName evidence="4">Inactive protein RESTRICTED TEV MOVEMENT 2</fullName>
    </submittedName>
</protein>
<evidence type="ECO:0000256" key="2">
    <source>
        <dbReference type="RuleBase" id="RU003616"/>
    </source>
</evidence>
<dbReference type="OrthoDB" id="1431247at2759"/>
<organism evidence="3 4">
    <name type="scientific">Juglans regia</name>
    <name type="common">English walnut</name>
    <dbReference type="NCBI Taxonomy" id="51240"/>
    <lineage>
        <taxon>Eukaryota</taxon>
        <taxon>Viridiplantae</taxon>
        <taxon>Streptophyta</taxon>
        <taxon>Embryophyta</taxon>
        <taxon>Tracheophyta</taxon>
        <taxon>Spermatophyta</taxon>
        <taxon>Magnoliopsida</taxon>
        <taxon>eudicotyledons</taxon>
        <taxon>Gunneridae</taxon>
        <taxon>Pentapetalae</taxon>
        <taxon>rosids</taxon>
        <taxon>fabids</taxon>
        <taxon>Fagales</taxon>
        <taxon>Juglandaceae</taxon>
        <taxon>Juglans</taxon>
    </lineage>
</organism>
<sequence>MANNDRGSNLNRCYIDFEPYCKWRRNEKIKRDNSRDGKIKQDLGDILEVHLQGFKRKELKASVHGKTLKLTGETEQDENTWRRFSKEVDISKGYQTDKIKAKFSGGVLSLTMPKKVPLLRQALEQLGQEGFLWKMEMSMKKLVTIAALAVFLGMAVAYLASISSSRQRV</sequence>
<accession>A0A2I4EKH1</accession>
<keyword evidence="3" id="KW-1185">Reference proteome</keyword>
<dbReference type="RefSeq" id="XP_018819889.1">
    <property type="nucleotide sequence ID" value="XM_018964344.2"/>
</dbReference>
<evidence type="ECO:0000313" key="3">
    <source>
        <dbReference type="Proteomes" id="UP000235220"/>
    </source>
</evidence>
<proteinExistence type="inferred from homology"/>
<dbReference type="KEGG" id="jre:108990395"/>